<reference evidence="9" key="1">
    <citation type="submission" date="2018-06" db="EMBL/GenBank/DDBJ databases">
        <authorList>
            <person name="Zhirakovskaya E."/>
        </authorList>
    </citation>
    <scope>NUCLEOTIDE SEQUENCE</scope>
</reference>
<evidence type="ECO:0000256" key="4">
    <source>
        <dbReference type="ARBA" id="ARBA00022801"/>
    </source>
</evidence>
<dbReference type="SUPFAM" id="SSF64182">
    <property type="entry name" value="DHH phosphoesterases"/>
    <property type="match status" value="1"/>
</dbReference>
<dbReference type="EMBL" id="UOFE01000002">
    <property type="protein sequence ID" value="VAW50370.1"/>
    <property type="molecule type" value="Genomic_DNA"/>
</dbReference>
<evidence type="ECO:0000256" key="1">
    <source>
        <dbReference type="ARBA" id="ARBA00005915"/>
    </source>
</evidence>
<comment type="similarity">
    <text evidence="1">Belongs to the RecJ family.</text>
</comment>
<sequence length="592" mass="65515">MSTVTNKFDVNRSGSTIFRRNAEVSDELQNSGLHPLLKKIYANRGITRLNQINYDLKDLVDFALLKGIDTASEIVAQAIVQQKRILIIGDFDVDGATSCAVMMRSLKAMGLDNIDYLVPNRFDFGYGLSPQIVDVAAKLQPKPDLIVTVDNGISSIEGVDRANELDIEVVVTDHHLAGDTLPQAAAIVNPNQPGCPFPEKTIAGVGVAFYLMLAVRATLRNKNWFDGNKKEPNMARFLDLVALGTVADVVPLDDNNRILIEYGLQRIRANKACSGINALLTIAGKSIEGCSSQDFGFIIGPRLNAAGRLDDMSIGIECLLCDDYEQAFKYAAILNQINIQRREIEGSMLEQATGLLEKQMNNLDSSTELPKAMALYDEQWHQGVVGLLASRIKEKYHRPVIAFADSGNGEIKGSGRSISGLHMRDALDAISKKHSNLIEKFGGHAMAAGLTIQQKNFIQFQQAFNEQVESMLRPQDLENICETDGPVDEGFMTMETSELFKFASPWGQLFPEPVFDDVFKISNWKIVGEKHLKMDLVKEKTGAYYAAIAFNKTEKDLPSGDDNIRIVFRLDVNEFRGKRSLQLIIQHIEAVG</sequence>
<evidence type="ECO:0000313" key="9">
    <source>
        <dbReference type="EMBL" id="VAW50370.1"/>
    </source>
</evidence>
<dbReference type="InterPro" id="IPR041122">
    <property type="entry name" value="RecJ_OB"/>
</dbReference>
<dbReference type="Gene3D" id="3.90.1640.30">
    <property type="match status" value="1"/>
</dbReference>
<dbReference type="Gene3D" id="3.10.310.30">
    <property type="match status" value="1"/>
</dbReference>
<keyword evidence="3" id="KW-0540">Nuclease</keyword>
<dbReference type="NCBIfam" id="TIGR00644">
    <property type="entry name" value="recJ"/>
    <property type="match status" value="1"/>
</dbReference>
<dbReference type="Pfam" id="PF02272">
    <property type="entry name" value="DHHA1"/>
    <property type="match status" value="1"/>
</dbReference>
<evidence type="ECO:0000259" key="7">
    <source>
        <dbReference type="Pfam" id="PF02272"/>
    </source>
</evidence>
<dbReference type="InterPro" id="IPR003156">
    <property type="entry name" value="DHHA1_dom"/>
</dbReference>
<evidence type="ECO:0000259" key="8">
    <source>
        <dbReference type="Pfam" id="PF17768"/>
    </source>
</evidence>
<evidence type="ECO:0000256" key="3">
    <source>
        <dbReference type="ARBA" id="ARBA00022722"/>
    </source>
</evidence>
<dbReference type="GO" id="GO:0008409">
    <property type="term" value="F:5'-3' exonuclease activity"/>
    <property type="evidence" value="ECO:0007669"/>
    <property type="project" value="InterPro"/>
</dbReference>
<dbReference type="Pfam" id="PF01368">
    <property type="entry name" value="DHH"/>
    <property type="match status" value="1"/>
</dbReference>
<dbReference type="InterPro" id="IPR004610">
    <property type="entry name" value="RecJ"/>
</dbReference>
<feature type="domain" description="DHHA1" evidence="7">
    <location>
        <begin position="373"/>
        <end position="469"/>
    </location>
</feature>
<dbReference type="InterPro" id="IPR038763">
    <property type="entry name" value="DHH_sf"/>
</dbReference>
<proteinExistence type="inferred from homology"/>
<gene>
    <name evidence="9" type="ORF">MNBD_GAMMA05-1391</name>
</gene>
<dbReference type="FunFam" id="3.90.1640.30:FF:000001">
    <property type="entry name" value="Single-stranded-DNA-specific exonuclease RecJ"/>
    <property type="match status" value="1"/>
</dbReference>
<dbReference type="InterPro" id="IPR001667">
    <property type="entry name" value="DDH_dom"/>
</dbReference>
<dbReference type="PANTHER" id="PTHR30255:SF2">
    <property type="entry name" value="SINGLE-STRANDED-DNA-SPECIFIC EXONUCLEASE RECJ"/>
    <property type="match status" value="1"/>
</dbReference>
<evidence type="ECO:0000256" key="2">
    <source>
        <dbReference type="ARBA" id="ARBA00019841"/>
    </source>
</evidence>
<protein>
    <recommendedName>
        <fullName evidence="2">Single-stranded-DNA-specific exonuclease RecJ</fullName>
    </recommendedName>
</protein>
<dbReference type="AlphaFoldDB" id="A0A3B0WD85"/>
<dbReference type="GO" id="GO:0006281">
    <property type="term" value="P:DNA repair"/>
    <property type="evidence" value="ECO:0007669"/>
    <property type="project" value="InterPro"/>
</dbReference>
<organism evidence="9">
    <name type="scientific">hydrothermal vent metagenome</name>
    <dbReference type="NCBI Taxonomy" id="652676"/>
    <lineage>
        <taxon>unclassified sequences</taxon>
        <taxon>metagenomes</taxon>
        <taxon>ecological metagenomes</taxon>
    </lineage>
</organism>
<keyword evidence="5 9" id="KW-0269">Exonuclease</keyword>
<dbReference type="Pfam" id="PF17768">
    <property type="entry name" value="RecJ_OB"/>
    <property type="match status" value="1"/>
</dbReference>
<accession>A0A3B0WD85</accession>
<dbReference type="GO" id="GO:0003676">
    <property type="term" value="F:nucleic acid binding"/>
    <property type="evidence" value="ECO:0007669"/>
    <property type="project" value="InterPro"/>
</dbReference>
<feature type="domain" description="RecJ OB" evidence="8">
    <location>
        <begin position="483"/>
        <end position="587"/>
    </location>
</feature>
<dbReference type="PANTHER" id="PTHR30255">
    <property type="entry name" value="SINGLE-STRANDED-DNA-SPECIFIC EXONUCLEASE RECJ"/>
    <property type="match status" value="1"/>
</dbReference>
<evidence type="ECO:0000259" key="6">
    <source>
        <dbReference type="Pfam" id="PF01368"/>
    </source>
</evidence>
<name>A0A3B0WD85_9ZZZZ</name>
<keyword evidence="4" id="KW-0378">Hydrolase</keyword>
<feature type="domain" description="DDH" evidence="6">
    <location>
        <begin position="84"/>
        <end position="245"/>
    </location>
</feature>
<evidence type="ECO:0000256" key="5">
    <source>
        <dbReference type="ARBA" id="ARBA00022839"/>
    </source>
</evidence>
<dbReference type="GO" id="GO:0006310">
    <property type="term" value="P:DNA recombination"/>
    <property type="evidence" value="ECO:0007669"/>
    <property type="project" value="InterPro"/>
</dbReference>
<dbReference type="InterPro" id="IPR051673">
    <property type="entry name" value="SSDNA_exonuclease_RecJ"/>
</dbReference>